<feature type="compositionally biased region" description="Low complexity" evidence="4">
    <location>
        <begin position="441"/>
        <end position="454"/>
    </location>
</feature>
<keyword evidence="3" id="KW-0175">Coiled coil</keyword>
<evidence type="ECO:0000256" key="4">
    <source>
        <dbReference type="SAM" id="MobiDB-lite"/>
    </source>
</evidence>
<organism evidence="8 9">
    <name type="scientific">Stereocaulon virgatum</name>
    <dbReference type="NCBI Taxonomy" id="373712"/>
    <lineage>
        <taxon>Eukaryota</taxon>
        <taxon>Fungi</taxon>
        <taxon>Dikarya</taxon>
        <taxon>Ascomycota</taxon>
        <taxon>Pezizomycotina</taxon>
        <taxon>Lecanoromycetes</taxon>
        <taxon>OSLEUM clade</taxon>
        <taxon>Lecanoromycetidae</taxon>
        <taxon>Lecanorales</taxon>
        <taxon>Lecanorineae</taxon>
        <taxon>Stereocaulaceae</taxon>
        <taxon>Stereocaulon</taxon>
    </lineage>
</organism>
<dbReference type="PROSITE" id="PS50110">
    <property type="entry name" value="RESPONSE_REGULATORY"/>
    <property type="match status" value="1"/>
</dbReference>
<feature type="region of interest" description="Disordered" evidence="4">
    <location>
        <begin position="1135"/>
        <end position="1157"/>
    </location>
</feature>
<dbReference type="SUPFAM" id="SSF52172">
    <property type="entry name" value="CheY-like"/>
    <property type="match status" value="1"/>
</dbReference>
<comment type="caution">
    <text evidence="8">The sequence shown here is derived from an EMBL/GenBank/DDBJ whole genome shotgun (WGS) entry which is preliminary data.</text>
</comment>
<dbReference type="Pfam" id="PF00072">
    <property type="entry name" value="Response_reg"/>
    <property type="match status" value="1"/>
</dbReference>
<feature type="region of interest" description="Disordered" evidence="4">
    <location>
        <begin position="485"/>
        <end position="509"/>
    </location>
</feature>
<gene>
    <name evidence="8" type="ORF">N7G274_007975</name>
</gene>
<evidence type="ECO:0000259" key="6">
    <source>
        <dbReference type="PROSITE" id="PS50109"/>
    </source>
</evidence>
<proteinExistence type="predicted"/>
<dbReference type="SMART" id="SM00387">
    <property type="entry name" value="HATPase_c"/>
    <property type="match status" value="1"/>
</dbReference>
<dbReference type="SUPFAM" id="SSF47384">
    <property type="entry name" value="Homodimeric domain of signal transducing histidine kinase"/>
    <property type="match status" value="1"/>
</dbReference>
<feature type="region of interest" description="Disordered" evidence="4">
    <location>
        <begin position="742"/>
        <end position="798"/>
    </location>
</feature>
<evidence type="ECO:0000259" key="7">
    <source>
        <dbReference type="PROSITE" id="PS50110"/>
    </source>
</evidence>
<dbReference type="PANTHER" id="PTHR43719:SF34">
    <property type="entry name" value="TWO-COMPONENT SYSTEM PROTEIN B"/>
    <property type="match status" value="1"/>
</dbReference>
<dbReference type="SMART" id="SM00388">
    <property type="entry name" value="HisKA"/>
    <property type="match status" value="1"/>
</dbReference>
<dbReference type="InterPro" id="IPR036097">
    <property type="entry name" value="HisK_dim/P_sf"/>
</dbReference>
<feature type="compositionally biased region" description="Polar residues" evidence="4">
    <location>
        <begin position="778"/>
        <end position="787"/>
    </location>
</feature>
<dbReference type="InterPro" id="IPR036890">
    <property type="entry name" value="HATPase_C_sf"/>
</dbReference>
<keyword evidence="5" id="KW-1133">Transmembrane helix</keyword>
<name>A0ABR4A060_9LECA</name>
<feature type="transmembrane region" description="Helical" evidence="5">
    <location>
        <begin position="395"/>
        <end position="417"/>
    </location>
</feature>
<dbReference type="Gene3D" id="3.40.50.2300">
    <property type="match status" value="1"/>
</dbReference>
<feature type="region of interest" description="Disordered" evidence="4">
    <location>
        <begin position="432"/>
        <end position="467"/>
    </location>
</feature>
<dbReference type="InterPro" id="IPR003661">
    <property type="entry name" value="HisK_dim/P_dom"/>
</dbReference>
<dbReference type="CDD" id="cd00082">
    <property type="entry name" value="HisKA"/>
    <property type="match status" value="1"/>
</dbReference>
<dbReference type="SMART" id="SM00448">
    <property type="entry name" value="REC"/>
    <property type="match status" value="1"/>
</dbReference>
<dbReference type="EMBL" id="JBEFKJ010000026">
    <property type="protein sequence ID" value="KAL2039307.1"/>
    <property type="molecule type" value="Genomic_DNA"/>
</dbReference>
<keyword evidence="9" id="KW-1185">Reference proteome</keyword>
<evidence type="ECO:0000256" key="5">
    <source>
        <dbReference type="SAM" id="Phobius"/>
    </source>
</evidence>
<evidence type="ECO:0000313" key="8">
    <source>
        <dbReference type="EMBL" id="KAL2039307.1"/>
    </source>
</evidence>
<dbReference type="CDD" id="cd17546">
    <property type="entry name" value="REC_hyHK_CKI1_RcsC-like"/>
    <property type="match status" value="1"/>
</dbReference>
<evidence type="ECO:0000256" key="1">
    <source>
        <dbReference type="ARBA" id="ARBA00022553"/>
    </source>
</evidence>
<evidence type="ECO:0008006" key="10">
    <source>
        <dbReference type="Google" id="ProtNLM"/>
    </source>
</evidence>
<keyword evidence="5" id="KW-0472">Membrane</keyword>
<feature type="domain" description="Histidine kinase" evidence="6">
    <location>
        <begin position="575"/>
        <end position="908"/>
    </location>
</feature>
<keyword evidence="5" id="KW-0812">Transmembrane</keyword>
<dbReference type="InterPro" id="IPR050956">
    <property type="entry name" value="2C_system_His_kinase"/>
</dbReference>
<dbReference type="SUPFAM" id="SSF55874">
    <property type="entry name" value="ATPase domain of HSP90 chaperone/DNA topoisomerase II/histidine kinase"/>
    <property type="match status" value="1"/>
</dbReference>
<dbReference type="PRINTS" id="PR00344">
    <property type="entry name" value="BCTRLSENSOR"/>
</dbReference>
<feature type="domain" description="Response regulatory" evidence="7">
    <location>
        <begin position="1010"/>
        <end position="1130"/>
    </location>
</feature>
<dbReference type="Gene3D" id="1.10.287.130">
    <property type="match status" value="1"/>
</dbReference>
<dbReference type="InterPro" id="IPR001789">
    <property type="entry name" value="Sig_transdc_resp-reg_receiver"/>
</dbReference>
<feature type="coiled-coil region" evidence="3">
    <location>
        <begin position="534"/>
        <end position="561"/>
    </location>
</feature>
<sequence>MQMRIGIREQLGLLVLFSTLVALAVVAVATWVNNYNFVISIRTSGLTLTASLYANQLNSNLRLLQSSVVAISTRVALQAALQRYNGGNNTNANWIRATTDMQGALSGGLSADMLLEAQVVSKNGTGAMGPYSLLNVTSPDVVGAIPLPAYMVANRTPVYLGDNGTGYPVELYPNLTFTSTVVNSTFNQSNAFWGGTPLYSNSTIFIGPLLINQTFGLLSLTVPVNNNTSIQDTLGWITIICSAQSVFDLVNSLEGLGNTGSILIVAPDTPGQKVPPSDLNPGTIEANGTAAKQLDVRFVLPPMQNASRSTRHPARAYGMPNTPFTMESYPAVLQAFTTRTGNPNNAGSYISTHNEENIRVSAGYALPGSPLVDWALIVEQSHGEVIAPINHLRNVLVACVFGTVGAMLLVLLPLAHLSVRPIRRLREATKKTVEPYRYSSEDGSGSPRSSISESNDGLESGEEEGMTQAMTAEAKKEGFIGRMSRWRGENKKRNPQHPSRQQRQPFRIPGKVQDGKHYVHDELTDLTRTFNEMSEELMMQYERLEERVKQRTLELEISKKAAEAANESKTAFIANISHELKTPLNGILGMCAVCMQEEDHTKIKRSLGIIYKSGDLLLHLLTDLLTFTKNQIGQHLTLDEREFRLADVCSQVVSIFDKQAKDGSIKLLVSYEGPQDGLETAGGAPLRSGFGPYGTGRVRDMFLWGDQHRILQVIINLVSNSLKFTPPNGSVNVRIRCVGDAPEKAESRKGSLQSRQSKASRRSKRPSPRASRRLGRVTSDSGSTASASRGRETAKYSDTALHINGIEPKTIPTVAIRERSTTPPPHNARVLLFDFEVEDSGPGIPENQQQRVFEPFVQGDIGLNKKYGGTGLGLSICSQLASLMKGSMTLESEEGIGSKFVMRIPLIFTKERADSTTGSSMNSRRNSATLSPDADGNVSPHRKQSASELSVDGEAVPPRLNGFDTSAKPRLVGLSQPFFAATSPLESADKQLAAMERVAVQAAQSGDKVRVLVAEDNKVNQEVVLRMLKLEDIYDVTIAKDGQEAFELVKESMEQRKFFNLIFMDVQMPNLDGIQSTRLIREMGYSAPIVALTAFAEESNVKECMDSGMNFFLPKPIRRPQLKQVLKRYCATIPEAAEEPEKESRPPPDDEAVSPMS</sequence>
<dbReference type="InterPro" id="IPR004358">
    <property type="entry name" value="Sig_transdc_His_kin-like_C"/>
</dbReference>
<dbReference type="Proteomes" id="UP001590950">
    <property type="component" value="Unassembled WGS sequence"/>
</dbReference>
<dbReference type="Gene3D" id="3.30.565.10">
    <property type="entry name" value="Histidine kinase-like ATPase, C-terminal domain"/>
    <property type="match status" value="1"/>
</dbReference>
<feature type="region of interest" description="Disordered" evidence="4">
    <location>
        <begin position="913"/>
        <end position="957"/>
    </location>
</feature>
<keyword evidence="1 2" id="KW-0597">Phosphoprotein</keyword>
<feature type="compositionally biased region" description="Polar residues" evidence="4">
    <location>
        <begin position="915"/>
        <end position="930"/>
    </location>
</feature>
<dbReference type="InterPro" id="IPR005467">
    <property type="entry name" value="His_kinase_dom"/>
</dbReference>
<protein>
    <recommendedName>
        <fullName evidence="10">Histidine kinase</fullName>
    </recommendedName>
</protein>
<accession>A0ABR4A060</accession>
<dbReference type="InterPro" id="IPR003594">
    <property type="entry name" value="HATPase_dom"/>
</dbReference>
<reference evidence="8 9" key="1">
    <citation type="submission" date="2024-09" db="EMBL/GenBank/DDBJ databases">
        <title>Rethinking Asexuality: The Enigmatic Case of Functional Sexual Genes in Lepraria (Stereocaulaceae).</title>
        <authorList>
            <person name="Doellman M."/>
            <person name="Sun Y."/>
            <person name="Barcenas-Pena A."/>
            <person name="Lumbsch H.T."/>
            <person name="Grewe F."/>
        </authorList>
    </citation>
    <scope>NUCLEOTIDE SEQUENCE [LARGE SCALE GENOMIC DNA]</scope>
    <source>
        <strain evidence="8 9">Mercado 3170</strain>
    </source>
</reference>
<feature type="modified residue" description="4-aspartylphosphate" evidence="2">
    <location>
        <position position="1065"/>
    </location>
</feature>
<evidence type="ECO:0000256" key="3">
    <source>
        <dbReference type="SAM" id="Coils"/>
    </source>
</evidence>
<dbReference type="PROSITE" id="PS50109">
    <property type="entry name" value="HIS_KIN"/>
    <property type="match status" value="1"/>
</dbReference>
<dbReference type="Pfam" id="PF00512">
    <property type="entry name" value="HisKA"/>
    <property type="match status" value="1"/>
</dbReference>
<dbReference type="InterPro" id="IPR011006">
    <property type="entry name" value="CheY-like_superfamily"/>
</dbReference>
<evidence type="ECO:0000256" key="2">
    <source>
        <dbReference type="PROSITE-ProRule" id="PRU00169"/>
    </source>
</evidence>
<dbReference type="PANTHER" id="PTHR43719">
    <property type="entry name" value="TWO-COMPONENT HISTIDINE KINASE"/>
    <property type="match status" value="1"/>
</dbReference>
<feature type="compositionally biased region" description="Basic residues" evidence="4">
    <location>
        <begin position="758"/>
        <end position="775"/>
    </location>
</feature>
<evidence type="ECO:0000313" key="9">
    <source>
        <dbReference type="Proteomes" id="UP001590950"/>
    </source>
</evidence>
<dbReference type="Pfam" id="PF02518">
    <property type="entry name" value="HATPase_c"/>
    <property type="match status" value="1"/>
</dbReference>